<dbReference type="EMBL" id="KV441389">
    <property type="protein sequence ID" value="OAF61645.1"/>
    <property type="molecule type" value="Genomic_DNA"/>
</dbReference>
<evidence type="ECO:0000256" key="1">
    <source>
        <dbReference type="SAM" id="MobiDB-lite"/>
    </source>
</evidence>
<feature type="compositionally biased region" description="Polar residues" evidence="1">
    <location>
        <begin position="59"/>
        <end position="82"/>
    </location>
</feature>
<feature type="compositionally biased region" description="Basic residues" evidence="1">
    <location>
        <begin position="45"/>
        <end position="58"/>
    </location>
</feature>
<feature type="compositionally biased region" description="Gly residues" evidence="1">
    <location>
        <begin position="14"/>
        <end position="24"/>
    </location>
</feature>
<dbReference type="VEuPathDB" id="FungiDB:GMDG_07233"/>
<protein>
    <submittedName>
        <fullName evidence="2">Uncharacterized protein</fullName>
    </submittedName>
</protein>
<dbReference type="GeneID" id="36284913"/>
<evidence type="ECO:0000313" key="2">
    <source>
        <dbReference type="EMBL" id="OAF61645.1"/>
    </source>
</evidence>
<name>A0A177AHR7_9PEZI</name>
<reference evidence="2" key="1">
    <citation type="submission" date="2016-03" db="EMBL/GenBank/DDBJ databases">
        <title>Updated assembly of Pseudogymnoascus destructans, the fungus causing white-nose syndrome of bats.</title>
        <authorList>
            <person name="Palmer J.M."/>
            <person name="Drees K.P."/>
            <person name="Foster J.T."/>
            <person name="Lindner D.L."/>
        </authorList>
    </citation>
    <scope>NUCLEOTIDE SEQUENCE [LARGE SCALE GENOMIC DNA]</scope>
    <source>
        <strain evidence="2">20631-21</strain>
    </source>
</reference>
<dbReference type="AlphaFoldDB" id="A0A177AHR7"/>
<dbReference type="Proteomes" id="UP000077154">
    <property type="component" value="Unassembled WGS sequence"/>
</dbReference>
<sequence>MTDLLPMQQRQNGEGSGVHEGGPRNGMSFAGLSEAIRTVRPQRLQARKNHKNKHKPRQQKSLCSTTDTHRGTQLKTQTPSTQHIRERLSQN</sequence>
<feature type="region of interest" description="Disordered" evidence="1">
    <location>
        <begin position="1"/>
        <end position="91"/>
    </location>
</feature>
<dbReference type="RefSeq" id="XP_024326919.1">
    <property type="nucleotide sequence ID" value="XM_024465499.1"/>
</dbReference>
<accession>A0A177AHR7</accession>
<gene>
    <name evidence="2" type="ORF">VC83_01826</name>
</gene>
<dbReference type="OrthoDB" id="3438929at2759"/>
<proteinExistence type="predicted"/>
<organism evidence="2">
    <name type="scientific">Pseudogymnoascus destructans</name>
    <dbReference type="NCBI Taxonomy" id="655981"/>
    <lineage>
        <taxon>Eukaryota</taxon>
        <taxon>Fungi</taxon>
        <taxon>Dikarya</taxon>
        <taxon>Ascomycota</taxon>
        <taxon>Pezizomycotina</taxon>
        <taxon>Leotiomycetes</taxon>
        <taxon>Thelebolales</taxon>
        <taxon>Thelebolaceae</taxon>
        <taxon>Pseudogymnoascus</taxon>
    </lineage>
</organism>